<dbReference type="AlphaFoldDB" id="A0A372EE00"/>
<dbReference type="PROSITE" id="PS51987">
    <property type="entry name" value="GS_CATALYTIC"/>
    <property type="match status" value="1"/>
</dbReference>
<comment type="similarity">
    <text evidence="2 3">Belongs to the glutamine synthetase family.</text>
</comment>
<reference evidence="5 6" key="1">
    <citation type="submission" date="2018-08" db="EMBL/GenBank/DDBJ databases">
        <title>Hydrogenophaga sp. LA-38 isolated from sludge.</title>
        <authorList>
            <person name="Im W.-T."/>
        </authorList>
    </citation>
    <scope>NUCLEOTIDE SEQUENCE [LARGE SCALE GENOMIC DNA]</scope>
    <source>
        <strain evidence="5 6">LA-38</strain>
    </source>
</reference>
<accession>A0A372EE00</accession>
<dbReference type="SMART" id="SM01230">
    <property type="entry name" value="Gln-synt_C"/>
    <property type="match status" value="1"/>
</dbReference>
<evidence type="ECO:0000313" key="6">
    <source>
        <dbReference type="Proteomes" id="UP000261931"/>
    </source>
</evidence>
<gene>
    <name evidence="5" type="ORF">DY262_21280</name>
</gene>
<dbReference type="PANTHER" id="PTHR43785:SF12">
    <property type="entry name" value="TYPE-1 GLUTAMINE SYNTHETASE 2"/>
    <property type="match status" value="1"/>
</dbReference>
<dbReference type="InterPro" id="IPR014746">
    <property type="entry name" value="Gln_synth/guanido_kin_cat_dom"/>
</dbReference>
<evidence type="ECO:0000256" key="1">
    <source>
        <dbReference type="ARBA" id="ARBA00022598"/>
    </source>
</evidence>
<proteinExistence type="inferred from homology"/>
<dbReference type="EMBL" id="QVLS01000021">
    <property type="protein sequence ID" value="RFP75527.1"/>
    <property type="molecule type" value="Genomic_DNA"/>
</dbReference>
<evidence type="ECO:0000313" key="5">
    <source>
        <dbReference type="EMBL" id="RFP75527.1"/>
    </source>
</evidence>
<evidence type="ECO:0000259" key="4">
    <source>
        <dbReference type="PROSITE" id="PS51987"/>
    </source>
</evidence>
<dbReference type="SUPFAM" id="SSF55931">
    <property type="entry name" value="Glutamine synthetase/guanido kinase"/>
    <property type="match status" value="1"/>
</dbReference>
<dbReference type="PANTHER" id="PTHR43785">
    <property type="entry name" value="GAMMA-GLUTAMYLPUTRESCINE SYNTHETASE"/>
    <property type="match status" value="1"/>
</dbReference>
<dbReference type="Pfam" id="PF00120">
    <property type="entry name" value="Gln-synt_C"/>
    <property type="match status" value="1"/>
</dbReference>
<dbReference type="SUPFAM" id="SSF54368">
    <property type="entry name" value="Glutamine synthetase, N-terminal domain"/>
    <property type="match status" value="1"/>
</dbReference>
<dbReference type="InterPro" id="IPR008146">
    <property type="entry name" value="Gln_synth_cat_dom"/>
</dbReference>
<sequence length="491" mass="54414">MTNTKRGICRWACTHRLPRLVTTRIRTGRPRCLWTSNTYPLMALKYLFTDIRGFLMQVARNGRVSGVLSRVPISGALVPGWQSEAESDLQLLPDEASSLTDPFGGDRLVFAQPVQPGEPRGSYPMDARGVAQRAEAMLRTLRIAERAQVGVELEFNLFKGVRFATTAERNLVEIAEEDGWAGNAGELGSGYRIGHRTLHFLAGPADQHAPIRSEICERLTAAGIQPLHQAHEAGPSQHEIAVEHAPLCRAADQVQLLKHVVRTVAVGHDRTATFMPRPIPYAESNGMHVNVSLWRDGRNIFHSPEAPSGQLSAEGLAFVAGILVHLQSLNAITNPTVNSYKRLNHFYSLMRGPGWGYRNRTTAIRIPHFTGEQDCRIEIRFPDPSANPYLAFAALVCAGVDGIQRGLQPPPEERGAPKWYEQPFHAAHGVEAMAPELLTALKALHQDRPFLTANSVFSDELIEAILRDGSFFWHWSATTPAPLEYQVFYGH</sequence>
<protein>
    <recommendedName>
        <fullName evidence="4">GS catalytic domain-containing protein</fullName>
    </recommendedName>
</protein>
<feature type="domain" description="GS catalytic" evidence="4">
    <location>
        <begin position="127"/>
        <end position="491"/>
    </location>
</feature>
<keyword evidence="6" id="KW-1185">Reference proteome</keyword>
<dbReference type="Gene3D" id="3.30.590.10">
    <property type="entry name" value="Glutamine synthetase/guanido kinase, catalytic domain"/>
    <property type="match status" value="1"/>
</dbReference>
<dbReference type="GO" id="GO:0006542">
    <property type="term" value="P:glutamine biosynthetic process"/>
    <property type="evidence" value="ECO:0007669"/>
    <property type="project" value="InterPro"/>
</dbReference>
<name>A0A372EE00_9BURK</name>
<dbReference type="InterPro" id="IPR036651">
    <property type="entry name" value="Gln_synt_N_sf"/>
</dbReference>
<keyword evidence="1" id="KW-0436">Ligase</keyword>
<organism evidence="5 6">
    <name type="scientific">Hydrogenophaga borbori</name>
    <dbReference type="NCBI Taxonomy" id="2294117"/>
    <lineage>
        <taxon>Bacteria</taxon>
        <taxon>Pseudomonadati</taxon>
        <taxon>Pseudomonadota</taxon>
        <taxon>Betaproteobacteria</taxon>
        <taxon>Burkholderiales</taxon>
        <taxon>Comamonadaceae</taxon>
        <taxon>Hydrogenophaga</taxon>
    </lineage>
</organism>
<comment type="caution">
    <text evidence="5">The sequence shown here is derived from an EMBL/GenBank/DDBJ whole genome shotgun (WGS) entry which is preliminary data.</text>
</comment>
<evidence type="ECO:0000256" key="3">
    <source>
        <dbReference type="RuleBase" id="RU000384"/>
    </source>
</evidence>
<dbReference type="GO" id="GO:0004356">
    <property type="term" value="F:glutamine synthetase activity"/>
    <property type="evidence" value="ECO:0007669"/>
    <property type="project" value="InterPro"/>
</dbReference>
<dbReference type="Proteomes" id="UP000261931">
    <property type="component" value="Unassembled WGS sequence"/>
</dbReference>
<evidence type="ECO:0000256" key="2">
    <source>
        <dbReference type="PROSITE-ProRule" id="PRU01331"/>
    </source>
</evidence>